<comment type="caution">
    <text evidence="1">The sequence shown here is derived from an EMBL/GenBank/DDBJ whole genome shotgun (WGS) entry which is preliminary data.</text>
</comment>
<proteinExistence type="predicted"/>
<keyword evidence="1" id="KW-0456">Lyase</keyword>
<evidence type="ECO:0000313" key="2">
    <source>
        <dbReference type="Proteomes" id="UP001375539"/>
    </source>
</evidence>
<reference evidence="1" key="1">
    <citation type="submission" date="2024-03" db="EMBL/GenBank/DDBJ databases">
        <title>Novel Streptomyces species of biotechnological and ecological value are a feature of Machair soil.</title>
        <authorList>
            <person name="Prole J.R."/>
            <person name="Goodfellow M."/>
            <person name="Allenby N."/>
            <person name="Ward A.C."/>
        </authorList>
    </citation>
    <scope>NUCLEOTIDE SEQUENCE</scope>
    <source>
        <strain evidence="1">MS1.AVA.4</strain>
    </source>
</reference>
<gene>
    <name evidence="1" type="primary">merB</name>
    <name evidence="1" type="ORF">WKI58_01705</name>
</gene>
<organism evidence="1 2">
    <name type="scientific">Streptomyces pratisoli</name>
    <dbReference type="NCBI Taxonomy" id="3139917"/>
    <lineage>
        <taxon>Bacteria</taxon>
        <taxon>Bacillati</taxon>
        <taxon>Actinomycetota</taxon>
        <taxon>Actinomycetes</taxon>
        <taxon>Kitasatosporales</taxon>
        <taxon>Streptomycetaceae</taxon>
        <taxon>Streptomyces</taxon>
    </lineage>
</organism>
<keyword evidence="2" id="KW-1185">Reference proteome</keyword>
<accession>A0ACC6QAD4</accession>
<sequence length="254" mass="27611">MTDQHPPAEPPTAPDPDTGLAPDPYAGLDPDPTEDVRLAVYRAFARTGRPAGTAGLAVATGHDPATVRQALRALHDHRDIVLDDPAAPDGEGVVMAHPFASVPLGFSVMGRRTLWWGGCAWDSFALPQLLDDEPDVLVASRCPACGTPHAWVVGRDAPPPGEQVAHFLVPAHHVWDDVVHTCRHQRLFCSTRCVDDWLERTGASRGYVMDVTTLWRLARGWYAGRLDRGYRRRDPSSAAAYFAQAGLGGPFWGL</sequence>
<dbReference type="EMBL" id="JBBKAI010000002">
    <property type="protein sequence ID" value="MEJ8655250.1"/>
    <property type="molecule type" value="Genomic_DNA"/>
</dbReference>
<name>A0ACC6QAD4_9ACTN</name>
<evidence type="ECO:0000313" key="1">
    <source>
        <dbReference type="EMBL" id="MEJ8655250.1"/>
    </source>
</evidence>
<dbReference type="Proteomes" id="UP001375539">
    <property type="component" value="Unassembled WGS sequence"/>
</dbReference>
<protein>
    <submittedName>
        <fullName evidence="1">Organomercurial lyase</fullName>
        <ecNumber evidence="1">4.99.1.2</ecNumber>
    </submittedName>
</protein>
<dbReference type="EC" id="4.99.1.2" evidence="1"/>